<dbReference type="NCBIfam" id="TIGR04183">
    <property type="entry name" value="Por_Secre_tail"/>
    <property type="match status" value="1"/>
</dbReference>
<protein>
    <recommendedName>
        <fullName evidence="1">Secretion system C-terminal sorting domain-containing protein</fullName>
    </recommendedName>
</protein>
<dbReference type="Pfam" id="PF18962">
    <property type="entry name" value="Por_Secre_tail"/>
    <property type="match status" value="1"/>
</dbReference>
<sequence length="364" mass="41153">MKFFHASAIIFLLTATSIRAQIADPVLMCQLPSVLNESSGVETSNANSVWTHNDSGDSARIFNIDTTGNILRIVFFIVDTAFDCEESTRDANGNYYLGDFGNNLNNRTNLRIYKIPNPDTLSVDTIIPQIIFFRYPDQTLFPPDSALWNFDCEAMFHFQNSLYLFSKNRGTSTYSRMYRLPDQPGDYVAELVDSFNTGTWITSGDINPAGNMMILLSESRIWLFTGFTGTDFFGGNAQMIQMYTTQKEAVVFASDSTVYITDEYFLGTGGKLYRLDLRSWINGIHEDVSSTVFTMFPNPATEKISVCIPEQGNDFLISIFDNTGKMVRQCSNCREIDVSTLQKGHYFLHCFYGKTFLSGKFEKL</sequence>
<dbReference type="EMBL" id="VSSQ01010125">
    <property type="protein sequence ID" value="MPM43498.1"/>
    <property type="molecule type" value="Genomic_DNA"/>
</dbReference>
<proteinExistence type="predicted"/>
<dbReference type="AlphaFoldDB" id="A0A644ZSX3"/>
<comment type="caution">
    <text evidence="2">The sequence shown here is derived from an EMBL/GenBank/DDBJ whole genome shotgun (WGS) entry which is preliminary data.</text>
</comment>
<organism evidence="2">
    <name type="scientific">bioreactor metagenome</name>
    <dbReference type="NCBI Taxonomy" id="1076179"/>
    <lineage>
        <taxon>unclassified sequences</taxon>
        <taxon>metagenomes</taxon>
        <taxon>ecological metagenomes</taxon>
    </lineage>
</organism>
<gene>
    <name evidence="2" type="ORF">SDC9_90173</name>
</gene>
<name>A0A644ZSX3_9ZZZZ</name>
<evidence type="ECO:0000313" key="2">
    <source>
        <dbReference type="EMBL" id="MPM43498.1"/>
    </source>
</evidence>
<dbReference type="InterPro" id="IPR026444">
    <property type="entry name" value="Secre_tail"/>
</dbReference>
<feature type="domain" description="Secretion system C-terminal sorting" evidence="1">
    <location>
        <begin position="295"/>
        <end position="351"/>
    </location>
</feature>
<accession>A0A644ZSX3</accession>
<evidence type="ECO:0000259" key="1">
    <source>
        <dbReference type="Pfam" id="PF18962"/>
    </source>
</evidence>
<reference evidence="2" key="1">
    <citation type="submission" date="2019-08" db="EMBL/GenBank/DDBJ databases">
        <authorList>
            <person name="Kucharzyk K."/>
            <person name="Murdoch R.W."/>
            <person name="Higgins S."/>
            <person name="Loffler F."/>
        </authorList>
    </citation>
    <scope>NUCLEOTIDE SEQUENCE</scope>
</reference>
<dbReference type="SUPFAM" id="SSF101898">
    <property type="entry name" value="NHL repeat"/>
    <property type="match status" value="1"/>
</dbReference>